<dbReference type="EMBL" id="JOMM01000026">
    <property type="protein sequence ID" value="OUI86094.1"/>
    <property type="molecule type" value="Genomic_DNA"/>
</dbReference>
<sequence length="160" mass="17746">MFYMHQHLIKIATAARSFLEPVWVEWHKARGGPVPPIHSQYTCGRSSLFIVRALRHEGIAGTWRSGVPRHSENGPDLGPLGFHGKDRWEGHAWVEAGGYILDITADQFGASPVIVVPVGDERYSPGDLDTALPVHIANRIKAVDAIWPLWLACHDQAMGR</sequence>
<reference evidence="1 2" key="1">
    <citation type="submission" date="2014-06" db="EMBL/GenBank/DDBJ databases">
        <authorList>
            <person name="Ju J."/>
            <person name="Zhang J."/>
        </authorList>
    </citation>
    <scope>NUCLEOTIDE SEQUENCE [LARGE SCALE GENOMIC DNA]</scope>
    <source>
        <strain evidence="1">DmW_042</strain>
    </source>
</reference>
<dbReference type="AlphaFoldDB" id="A0A252A955"/>
<proteinExistence type="predicted"/>
<evidence type="ECO:0000313" key="2">
    <source>
        <dbReference type="Proteomes" id="UP000194565"/>
    </source>
</evidence>
<organism evidence="1 2">
    <name type="scientific">Acetobacter tropicalis</name>
    <dbReference type="NCBI Taxonomy" id="104102"/>
    <lineage>
        <taxon>Bacteria</taxon>
        <taxon>Pseudomonadati</taxon>
        <taxon>Pseudomonadota</taxon>
        <taxon>Alphaproteobacteria</taxon>
        <taxon>Acetobacterales</taxon>
        <taxon>Acetobacteraceae</taxon>
        <taxon>Acetobacter</taxon>
    </lineage>
</organism>
<protein>
    <submittedName>
        <fullName evidence="1">Uncharacterized protein</fullName>
    </submittedName>
</protein>
<dbReference type="Proteomes" id="UP000194565">
    <property type="component" value="Unassembled WGS sequence"/>
</dbReference>
<accession>A0A252A955</accession>
<evidence type="ECO:0000313" key="1">
    <source>
        <dbReference type="EMBL" id="OUI86094.1"/>
    </source>
</evidence>
<name>A0A252A955_9PROT</name>
<gene>
    <name evidence="1" type="ORF">HC62_08015</name>
</gene>
<comment type="caution">
    <text evidence="1">The sequence shown here is derived from an EMBL/GenBank/DDBJ whole genome shotgun (WGS) entry which is preliminary data.</text>
</comment>